<accession>A0AAI8PT32</accession>
<name>A0AAI8PT32_9ACTN</name>
<dbReference type="KEGG" id="sge:DWG14_08367"/>
<organism evidence="1 2">
    <name type="scientific">Streptomyces griseorubiginosus</name>
    <dbReference type="NCBI Taxonomy" id="67304"/>
    <lineage>
        <taxon>Bacteria</taxon>
        <taxon>Bacillati</taxon>
        <taxon>Actinomycetota</taxon>
        <taxon>Actinomycetes</taxon>
        <taxon>Kitasatosporales</taxon>
        <taxon>Streptomycetaceae</taxon>
        <taxon>Streptomyces</taxon>
    </lineage>
</organism>
<dbReference type="AlphaFoldDB" id="A0AAI8PT32"/>
<gene>
    <name evidence="1" type="ORF">DWG14_08367</name>
</gene>
<dbReference type="EMBL" id="CP032427">
    <property type="protein sequence ID" value="AYC44059.1"/>
    <property type="molecule type" value="Genomic_DNA"/>
</dbReference>
<evidence type="ECO:0000313" key="1">
    <source>
        <dbReference type="EMBL" id="AYC44059.1"/>
    </source>
</evidence>
<sequence>MTGGTQVVTENVVRGPAARSLTAASPLWAQRLIALWITQLKRLSEAAPQGDGV</sequence>
<dbReference type="Proteomes" id="UP000265765">
    <property type="component" value="Chromosome"/>
</dbReference>
<reference evidence="1 2" key="1">
    <citation type="submission" date="2018-09" db="EMBL/GenBank/DDBJ databases">
        <title>Production of Trimethoprim by Streptomyces sp. 3E-1.</title>
        <authorList>
            <person name="Kang H.J."/>
            <person name="Kim S.B."/>
        </authorList>
    </citation>
    <scope>NUCLEOTIDE SEQUENCE [LARGE SCALE GENOMIC DNA]</scope>
    <source>
        <strain evidence="1 2">3E-1</strain>
    </source>
</reference>
<protein>
    <submittedName>
        <fullName evidence="1">Uncharacterized protein</fullName>
    </submittedName>
</protein>
<proteinExistence type="predicted"/>
<evidence type="ECO:0000313" key="2">
    <source>
        <dbReference type="Proteomes" id="UP000265765"/>
    </source>
</evidence>